<feature type="active site" evidence="4">
    <location>
        <position position="290"/>
    </location>
</feature>
<evidence type="ECO:0000259" key="6">
    <source>
        <dbReference type="PROSITE" id="PS51208"/>
    </source>
</evidence>
<dbReference type="SUPFAM" id="SSF52266">
    <property type="entry name" value="SGNH hydrolase"/>
    <property type="match status" value="1"/>
</dbReference>
<feature type="chain" id="PRO_5044505835" evidence="5">
    <location>
        <begin position="27"/>
        <end position="613"/>
    </location>
</feature>
<dbReference type="Pfam" id="PF00657">
    <property type="entry name" value="Lipase_GDSL"/>
    <property type="match status" value="1"/>
</dbReference>
<dbReference type="RefSeq" id="WP_353979486.1">
    <property type="nucleotide sequence ID" value="NZ_CP159578.1"/>
</dbReference>
<evidence type="ECO:0000256" key="4">
    <source>
        <dbReference type="PIRSR" id="PIRSR037375-1"/>
    </source>
</evidence>
<dbReference type="PROSITE" id="PS51208">
    <property type="entry name" value="AUTOTRANSPORTER"/>
    <property type="match status" value="1"/>
</dbReference>
<dbReference type="EMBL" id="CP159578">
    <property type="protein sequence ID" value="XCJ78494.1"/>
    <property type="molecule type" value="Genomic_DNA"/>
</dbReference>
<feature type="active site" evidence="4">
    <location>
        <position position="287"/>
    </location>
</feature>
<keyword evidence="2 5" id="KW-0732">Signal</keyword>
<gene>
    <name evidence="7" type="ORF">ABV408_13755</name>
</gene>
<name>A0AB74UAK6_9GAMM</name>
<dbReference type="SUPFAM" id="SSF103515">
    <property type="entry name" value="Autotransporter"/>
    <property type="match status" value="1"/>
</dbReference>
<dbReference type="Gene3D" id="2.40.128.130">
    <property type="entry name" value="Autotransporter beta-domain"/>
    <property type="match status" value="1"/>
</dbReference>
<dbReference type="Pfam" id="PF03797">
    <property type="entry name" value="Autotransporter"/>
    <property type="match status" value="1"/>
</dbReference>
<sequence>MPMPHSRQLALGVIVGASALPLPALAASSFHDTFDDTVFFGDSLSDSGYYRGAIGSALSLTPGQQAFIGRFTTNPGPVWAERVAGHYASNAQPSNVGGNDYAVGGARVTTPATTPFGAAPALSEQVATYLASTGGVADGDALYAVWGGANDLFAVAGGADAQSTITTAVTGTAGILATLEGAGARHVLLFNIPDFGLTPRFNGDPVTSATATALASQYNSALYAAVAASGAEVIPVDTFSLLQEVVAEPSAYGFTNVTDRACTQTLPLCTPNTLVAPGADESYVFADDVHPTTATHRIIGEYVISLLEAPQQQQLLTHSAVLSGRSRANRVAEHLDAVPLANGLRWWGDLRAEHQQLDSGDLYDANMPAGLFGVDWYQDGLVLGGFVGYGDQDADFGDGRGDFQRKDTTVGLFSGWYAESAWVNAQLSYSWLDYDIDREVQLGSATRHHRGSPDGSNLSAALNAGYEFSAFAIPEGDVRTGPIAGVTWQRVKLDGYDEEGQASTSLSYPDQDIDSLVGRVGWQIRRHGPTLNPYLQLTYNHEFEESEGVAATLQSLPQLGEYRVPKLTFDRDYVEVNVGARATLWGVDTQVGASVDPDNARTSTLFVNLGKRI</sequence>
<feature type="domain" description="Autotransporter" evidence="6">
    <location>
        <begin position="339"/>
        <end position="613"/>
    </location>
</feature>
<feature type="active site" description="Nucleophile" evidence="4">
    <location>
        <position position="43"/>
    </location>
</feature>
<dbReference type="GO" id="GO:0016788">
    <property type="term" value="F:hydrolase activity, acting on ester bonds"/>
    <property type="evidence" value="ECO:0007669"/>
    <property type="project" value="InterPro"/>
</dbReference>
<comment type="similarity">
    <text evidence="1">Belongs to the 'GDSL' lipolytic enzyme family.</text>
</comment>
<dbReference type="SMART" id="SM00869">
    <property type="entry name" value="Autotransporter"/>
    <property type="match status" value="1"/>
</dbReference>
<dbReference type="InterPro" id="IPR051058">
    <property type="entry name" value="GDSL_Est/Lipase"/>
</dbReference>
<reference evidence="7" key="1">
    <citation type="submission" date="2024-06" db="EMBL/GenBank/DDBJ databases">
        <title>Complete genome of Salinicola endophyticus HNIBRBA4755.</title>
        <authorList>
            <person name="Shin S.Y."/>
            <person name="Kang H."/>
            <person name="Song J."/>
        </authorList>
    </citation>
    <scope>NUCLEOTIDE SEQUENCE</scope>
    <source>
        <strain evidence="7">HNIBRBA4755</strain>
    </source>
</reference>
<feature type="signal peptide" evidence="5">
    <location>
        <begin position="1"/>
        <end position="26"/>
    </location>
</feature>
<dbReference type="PANTHER" id="PTHR45648:SF22">
    <property type="entry name" value="GDSL LIPASE_ACYLHYDROLASE FAMILY PROTEIN (AFU_ORTHOLOGUE AFUA_4G14700)"/>
    <property type="match status" value="1"/>
</dbReference>
<proteinExistence type="inferred from homology"/>
<dbReference type="PANTHER" id="PTHR45648">
    <property type="entry name" value="GDSL LIPASE/ACYLHYDROLASE FAMILY PROTEIN (AFU_ORTHOLOGUE AFUA_4G14700)"/>
    <property type="match status" value="1"/>
</dbReference>
<dbReference type="InterPro" id="IPR005546">
    <property type="entry name" value="Autotransporte_beta"/>
</dbReference>
<dbReference type="InterPro" id="IPR017186">
    <property type="entry name" value="Lipase_autotranspt_EstA"/>
</dbReference>
<evidence type="ECO:0000256" key="5">
    <source>
        <dbReference type="SAM" id="SignalP"/>
    </source>
</evidence>
<evidence type="ECO:0000313" key="7">
    <source>
        <dbReference type="EMBL" id="XCJ78494.1"/>
    </source>
</evidence>
<keyword evidence="3" id="KW-0378">Hydrolase</keyword>
<dbReference type="CDD" id="cd01847">
    <property type="entry name" value="Triacylglycerol_lipase_like"/>
    <property type="match status" value="1"/>
</dbReference>
<dbReference type="InterPro" id="IPR036514">
    <property type="entry name" value="SGNH_hydro_sf"/>
</dbReference>
<evidence type="ECO:0000256" key="2">
    <source>
        <dbReference type="ARBA" id="ARBA00022729"/>
    </source>
</evidence>
<accession>A0AB74UAK6</accession>
<organism evidence="7">
    <name type="scientific">Salinicola endophyticus</name>
    <dbReference type="NCBI Taxonomy" id="1949083"/>
    <lineage>
        <taxon>Bacteria</taxon>
        <taxon>Pseudomonadati</taxon>
        <taxon>Pseudomonadota</taxon>
        <taxon>Gammaproteobacteria</taxon>
        <taxon>Oceanospirillales</taxon>
        <taxon>Halomonadaceae</taxon>
        <taxon>Salinicola</taxon>
    </lineage>
</organism>
<dbReference type="InterPro" id="IPR036709">
    <property type="entry name" value="Autotransporte_beta_dom_sf"/>
</dbReference>
<evidence type="ECO:0000256" key="3">
    <source>
        <dbReference type="ARBA" id="ARBA00022801"/>
    </source>
</evidence>
<dbReference type="InterPro" id="IPR001087">
    <property type="entry name" value="GDSL"/>
</dbReference>
<evidence type="ECO:0000256" key="1">
    <source>
        <dbReference type="ARBA" id="ARBA00008668"/>
    </source>
</evidence>
<dbReference type="AlphaFoldDB" id="A0AB74UAK6"/>
<protein>
    <submittedName>
        <fullName evidence="7">Autotransporter domain-containing protein</fullName>
    </submittedName>
</protein>
<dbReference type="Gene3D" id="3.40.50.1110">
    <property type="entry name" value="SGNH hydrolase"/>
    <property type="match status" value="1"/>
</dbReference>
<dbReference type="PIRSF" id="PIRSF037375">
    <property type="entry name" value="Autotrns_EstA"/>
    <property type="match status" value="1"/>
</dbReference>